<keyword evidence="1" id="KW-0645">Protease</keyword>
<organism evidence="5 6">
    <name type="scientific">Formicincola oecophyllae</name>
    <dbReference type="NCBI Taxonomy" id="2558361"/>
    <lineage>
        <taxon>Bacteria</taxon>
        <taxon>Pseudomonadati</taxon>
        <taxon>Pseudomonadota</taxon>
        <taxon>Alphaproteobacteria</taxon>
        <taxon>Acetobacterales</taxon>
        <taxon>Acetobacteraceae</taxon>
        <taxon>Formicincola</taxon>
    </lineage>
</organism>
<dbReference type="Pfam" id="PF13180">
    <property type="entry name" value="PDZ_2"/>
    <property type="match status" value="1"/>
</dbReference>
<protein>
    <submittedName>
        <fullName evidence="5">PDZ domain-containing protein</fullName>
    </submittedName>
</protein>
<evidence type="ECO:0000256" key="2">
    <source>
        <dbReference type="ARBA" id="ARBA00022801"/>
    </source>
</evidence>
<sequence>MIVPVGPDGQPVAAAHHRPLLERFRRPIPVSPALVLPQNAPSLAGRLLAADVKHPILVDLPSFSPLVRLVIPAVVNISVGDGDAVTDDDEAGDESNDDDASADEEAPPAHTAPLRSHHREKHKRATPPPPHHARKSTKPRSEAHAKPKAPTKPAPKANHPHAAHPHERSHDRTPPAKTPAKKVGKRPTQHVPPKAKRRGAHGLLQPAALVPGENDGSSAGSGFIIDPSGIVVTNLHVIGHSPTVTVSLSDGRILKAHSIGDDPMTDIAVLKVDSSEPLPSVPWGDSNHVDIGDWILVAGNPFGFGSSVTAGIISAIGRDLGIGPLDNFMQIDAPINPGNSGGPAFNLRGEVVAMNAAIASPSDGSVGIGFGIPSAIVAVVVDEIVRTGHVRHGWAGIILDETTTPILVADVEKNGPAWKAGVRTNDRLLAVGGVKVTSARTIFRSIATARPGDRITFTVKRADGTHTYPVVLGPHPPMRYGMADGAN</sequence>
<feature type="compositionally biased region" description="Basic residues" evidence="3">
    <location>
        <begin position="179"/>
        <end position="200"/>
    </location>
</feature>
<dbReference type="InterPro" id="IPR001478">
    <property type="entry name" value="PDZ"/>
</dbReference>
<proteinExistence type="predicted"/>
<keyword evidence="6" id="KW-1185">Reference proteome</keyword>
<gene>
    <name evidence="5" type="ORF">E3E12_02740</name>
</gene>
<dbReference type="Gene3D" id="2.30.42.10">
    <property type="match status" value="1"/>
</dbReference>
<accession>A0A4Y6UCW2</accession>
<evidence type="ECO:0000256" key="1">
    <source>
        <dbReference type="ARBA" id="ARBA00022670"/>
    </source>
</evidence>
<dbReference type="PANTHER" id="PTHR43343:SF3">
    <property type="entry name" value="PROTEASE DO-LIKE 8, CHLOROPLASTIC"/>
    <property type="match status" value="1"/>
</dbReference>
<dbReference type="SUPFAM" id="SSF50494">
    <property type="entry name" value="Trypsin-like serine proteases"/>
    <property type="match status" value="1"/>
</dbReference>
<dbReference type="Gene3D" id="2.40.10.120">
    <property type="match status" value="1"/>
</dbReference>
<feature type="compositionally biased region" description="Basic residues" evidence="3">
    <location>
        <begin position="115"/>
        <end position="138"/>
    </location>
</feature>
<dbReference type="OrthoDB" id="9758917at2"/>
<feature type="compositionally biased region" description="Basic and acidic residues" evidence="3">
    <location>
        <begin position="164"/>
        <end position="174"/>
    </location>
</feature>
<feature type="domain" description="PDZ" evidence="4">
    <location>
        <begin position="393"/>
        <end position="463"/>
    </location>
</feature>
<dbReference type="PANTHER" id="PTHR43343">
    <property type="entry name" value="PEPTIDASE S12"/>
    <property type="match status" value="1"/>
</dbReference>
<feature type="region of interest" description="Disordered" evidence="3">
    <location>
        <begin position="80"/>
        <end position="200"/>
    </location>
</feature>
<dbReference type="InterPro" id="IPR009003">
    <property type="entry name" value="Peptidase_S1_PA"/>
</dbReference>
<dbReference type="PRINTS" id="PR00834">
    <property type="entry name" value="PROTEASES2C"/>
</dbReference>
<evidence type="ECO:0000313" key="5">
    <source>
        <dbReference type="EMBL" id="QDH14316.1"/>
    </source>
</evidence>
<name>A0A4Y6UCW2_9PROT</name>
<dbReference type="Pfam" id="PF13365">
    <property type="entry name" value="Trypsin_2"/>
    <property type="match status" value="1"/>
</dbReference>
<dbReference type="InterPro" id="IPR051201">
    <property type="entry name" value="Chloro_Bact_Ser_Proteases"/>
</dbReference>
<reference evidence="5 6" key="1">
    <citation type="submission" date="2019-03" db="EMBL/GenBank/DDBJ databases">
        <title>The complete genome sequence of Swingsia_sp. F3b2 LMG30590(T).</title>
        <authorList>
            <person name="Chua K.-O."/>
            <person name="Chan K.-G."/>
            <person name="See-Too W.-S."/>
        </authorList>
    </citation>
    <scope>NUCLEOTIDE SEQUENCE [LARGE SCALE GENOMIC DNA]</scope>
    <source>
        <strain evidence="5 6">F3b2</strain>
    </source>
</reference>
<dbReference type="SMART" id="SM00228">
    <property type="entry name" value="PDZ"/>
    <property type="match status" value="1"/>
</dbReference>
<feature type="compositionally biased region" description="Acidic residues" evidence="3">
    <location>
        <begin position="84"/>
        <end position="106"/>
    </location>
</feature>
<dbReference type="KEGG" id="swf:E3E12_02740"/>
<dbReference type="AlphaFoldDB" id="A0A4Y6UCW2"/>
<dbReference type="GO" id="GO:0004252">
    <property type="term" value="F:serine-type endopeptidase activity"/>
    <property type="evidence" value="ECO:0007669"/>
    <property type="project" value="InterPro"/>
</dbReference>
<dbReference type="InterPro" id="IPR001940">
    <property type="entry name" value="Peptidase_S1C"/>
</dbReference>
<dbReference type="GO" id="GO:0006508">
    <property type="term" value="P:proteolysis"/>
    <property type="evidence" value="ECO:0007669"/>
    <property type="project" value="UniProtKB-KW"/>
</dbReference>
<evidence type="ECO:0000313" key="6">
    <source>
        <dbReference type="Proteomes" id="UP000318709"/>
    </source>
</evidence>
<keyword evidence="2" id="KW-0378">Hydrolase</keyword>
<evidence type="ECO:0000259" key="4">
    <source>
        <dbReference type="SMART" id="SM00228"/>
    </source>
</evidence>
<dbReference type="EMBL" id="CP038231">
    <property type="protein sequence ID" value="QDH14316.1"/>
    <property type="molecule type" value="Genomic_DNA"/>
</dbReference>
<dbReference type="SUPFAM" id="SSF50156">
    <property type="entry name" value="PDZ domain-like"/>
    <property type="match status" value="1"/>
</dbReference>
<evidence type="ECO:0000256" key="3">
    <source>
        <dbReference type="SAM" id="MobiDB-lite"/>
    </source>
</evidence>
<dbReference type="InterPro" id="IPR036034">
    <property type="entry name" value="PDZ_sf"/>
</dbReference>
<dbReference type="Proteomes" id="UP000318709">
    <property type="component" value="Chromosome"/>
</dbReference>